<dbReference type="AlphaFoldDB" id="F5RNM9"/>
<dbReference type="InterPro" id="IPR007039">
    <property type="entry name" value="TrbC/VirB2"/>
</dbReference>
<dbReference type="Proteomes" id="UP000004067">
    <property type="component" value="Unassembled WGS sequence"/>
</dbReference>
<evidence type="ECO:0000313" key="2">
    <source>
        <dbReference type="EMBL" id="EGK58640.1"/>
    </source>
</evidence>
<dbReference type="HOGENOM" id="CLU_1914691_0_0_9"/>
<gene>
    <name evidence="2" type="ORF">HMPREF9081_1865</name>
</gene>
<proteinExistence type="predicted"/>
<keyword evidence="1" id="KW-0812">Transmembrane</keyword>
<dbReference type="EMBL" id="AFHQ01000043">
    <property type="protein sequence ID" value="EGK58640.1"/>
    <property type="molecule type" value="Genomic_DNA"/>
</dbReference>
<name>F5RNM9_9FIRM</name>
<dbReference type="OrthoDB" id="1669315at2"/>
<keyword evidence="1" id="KW-1133">Transmembrane helix</keyword>
<reference evidence="2 3" key="1">
    <citation type="submission" date="2011-04" db="EMBL/GenBank/DDBJ databases">
        <authorList>
            <person name="Muzny D."/>
            <person name="Qin X."/>
            <person name="Deng J."/>
            <person name="Jiang H."/>
            <person name="Liu Y."/>
            <person name="Qu J."/>
            <person name="Song X.-Z."/>
            <person name="Zhang L."/>
            <person name="Thornton R."/>
            <person name="Coyle M."/>
            <person name="Francisco L."/>
            <person name="Jackson L."/>
            <person name="Javaid M."/>
            <person name="Korchina V."/>
            <person name="Kovar C."/>
            <person name="Mata R."/>
            <person name="Mathew T."/>
            <person name="Ngo R."/>
            <person name="Nguyen L."/>
            <person name="Nguyen N."/>
            <person name="Okwuonu G."/>
            <person name="Ongeri F."/>
            <person name="Pham C."/>
            <person name="Simmons D."/>
            <person name="Wilczek-Boney K."/>
            <person name="Hale W."/>
            <person name="Jakkamsetti A."/>
            <person name="Pham P."/>
            <person name="Ruth R."/>
            <person name="San Lucas F."/>
            <person name="Warren J."/>
            <person name="Zhang J."/>
            <person name="Zhao Z."/>
            <person name="Zhou C."/>
            <person name="Zhu D."/>
            <person name="Lee S."/>
            <person name="Bess C."/>
            <person name="Blankenburg K."/>
            <person name="Forbes L."/>
            <person name="Fu Q."/>
            <person name="Gubbala S."/>
            <person name="Hirani K."/>
            <person name="Jayaseelan J.C."/>
            <person name="Lara F."/>
            <person name="Munidasa M."/>
            <person name="Palculict T."/>
            <person name="Patil S."/>
            <person name="Pu L.-L."/>
            <person name="Saada N."/>
            <person name="Tang L."/>
            <person name="Weissenberger G."/>
            <person name="Zhu Y."/>
            <person name="Hemphill L."/>
            <person name="Shang Y."/>
            <person name="Youmans B."/>
            <person name="Ayvaz T."/>
            <person name="Ross M."/>
            <person name="Santibanez J."/>
            <person name="Aqrawi P."/>
            <person name="Gross S."/>
            <person name="Joshi V."/>
            <person name="Fowler G."/>
            <person name="Nazareth L."/>
            <person name="Reid J."/>
            <person name="Worley K."/>
            <person name="Petrosino J."/>
            <person name="Highlander S."/>
            <person name="Gibbs R."/>
        </authorList>
    </citation>
    <scope>NUCLEOTIDE SEQUENCE [LARGE SCALE GENOMIC DNA]</scope>
    <source>
        <strain evidence="2 3">DSM 2778</strain>
    </source>
</reference>
<accession>F5RNM9</accession>
<dbReference type="eggNOG" id="ENOG5034114">
    <property type="taxonomic scope" value="Bacteria"/>
</dbReference>
<dbReference type="STRING" id="888060.HMPREF9081_1865"/>
<protein>
    <submittedName>
        <fullName evidence="2">Uncharacterized protein</fullName>
    </submittedName>
</protein>
<evidence type="ECO:0000313" key="3">
    <source>
        <dbReference type="Proteomes" id="UP000004067"/>
    </source>
</evidence>
<organism evidence="2 3">
    <name type="scientific">Centipeda periodontii DSM 2778</name>
    <dbReference type="NCBI Taxonomy" id="888060"/>
    <lineage>
        <taxon>Bacteria</taxon>
        <taxon>Bacillati</taxon>
        <taxon>Bacillota</taxon>
        <taxon>Negativicutes</taxon>
        <taxon>Selenomonadales</taxon>
        <taxon>Selenomonadaceae</taxon>
        <taxon>Centipeda</taxon>
    </lineage>
</organism>
<dbReference type="RefSeq" id="WP_006306874.1">
    <property type="nucleotide sequence ID" value="NZ_GL892076.1"/>
</dbReference>
<comment type="caution">
    <text evidence="2">The sequence shown here is derived from an EMBL/GenBank/DDBJ whole genome shotgun (WGS) entry which is preliminary data.</text>
</comment>
<keyword evidence="1" id="KW-0472">Membrane</keyword>
<dbReference type="Pfam" id="PF04956">
    <property type="entry name" value="TrbC"/>
    <property type="match status" value="1"/>
</dbReference>
<feature type="transmembrane region" description="Helical" evidence="1">
    <location>
        <begin position="80"/>
        <end position="101"/>
    </location>
</feature>
<keyword evidence="3" id="KW-1185">Reference proteome</keyword>
<evidence type="ECO:0000256" key="1">
    <source>
        <dbReference type="SAM" id="Phobius"/>
    </source>
</evidence>
<sequence length="139" mass="14440">MKIQRVKMELSSKIAAMRSITKKDVLSFAKASLPTLALMGLYMLPAAVGFANDGAAETITTGIDPLDKPLQTISAALTGPIPKLVIAGSIAMGGMSWAMGWKQQIMTRCVKGASGGAIALGVGKFMENMFGTGISGTLF</sequence>